<dbReference type="Proteomes" id="UP001642484">
    <property type="component" value="Unassembled WGS sequence"/>
</dbReference>
<evidence type="ECO:0000256" key="1">
    <source>
        <dbReference type="SAM" id="MobiDB-lite"/>
    </source>
</evidence>
<name>A0ABP0L196_9DINO</name>
<keyword evidence="3" id="KW-1185">Reference proteome</keyword>
<dbReference type="EMBL" id="CAXAMN010010879">
    <property type="protein sequence ID" value="CAK9032937.1"/>
    <property type="molecule type" value="Genomic_DNA"/>
</dbReference>
<feature type="compositionally biased region" description="Pro residues" evidence="1">
    <location>
        <begin position="245"/>
        <end position="263"/>
    </location>
</feature>
<feature type="compositionally biased region" description="Basic residues" evidence="1">
    <location>
        <begin position="123"/>
        <end position="132"/>
    </location>
</feature>
<feature type="region of interest" description="Disordered" evidence="1">
    <location>
        <begin position="239"/>
        <end position="266"/>
    </location>
</feature>
<reference evidence="2 3" key="1">
    <citation type="submission" date="2024-02" db="EMBL/GenBank/DDBJ databases">
        <authorList>
            <person name="Chen Y."/>
            <person name="Shah S."/>
            <person name="Dougan E. K."/>
            <person name="Thang M."/>
            <person name="Chan C."/>
        </authorList>
    </citation>
    <scope>NUCLEOTIDE SEQUENCE [LARGE SCALE GENOMIC DNA]</scope>
</reference>
<feature type="compositionally biased region" description="Basic and acidic residues" evidence="1">
    <location>
        <begin position="89"/>
        <end position="119"/>
    </location>
</feature>
<comment type="caution">
    <text evidence="2">The sequence shown here is derived from an EMBL/GenBank/DDBJ whole genome shotgun (WGS) entry which is preliminary data.</text>
</comment>
<feature type="region of interest" description="Disordered" evidence="1">
    <location>
        <begin position="54"/>
        <end position="176"/>
    </location>
</feature>
<evidence type="ECO:0000313" key="3">
    <source>
        <dbReference type="Proteomes" id="UP001642484"/>
    </source>
</evidence>
<gene>
    <name evidence="2" type="ORF">CCMP2556_LOCUS18862</name>
</gene>
<feature type="compositionally biased region" description="Acidic residues" evidence="1">
    <location>
        <begin position="301"/>
        <end position="311"/>
    </location>
</feature>
<accession>A0ABP0L196</accession>
<feature type="region of interest" description="Disordered" evidence="1">
    <location>
        <begin position="281"/>
        <end position="311"/>
    </location>
</feature>
<feature type="non-terminal residue" evidence="2">
    <location>
        <position position="311"/>
    </location>
</feature>
<organism evidence="2 3">
    <name type="scientific">Durusdinium trenchii</name>
    <dbReference type="NCBI Taxonomy" id="1381693"/>
    <lineage>
        <taxon>Eukaryota</taxon>
        <taxon>Sar</taxon>
        <taxon>Alveolata</taxon>
        <taxon>Dinophyceae</taxon>
        <taxon>Suessiales</taxon>
        <taxon>Symbiodiniaceae</taxon>
        <taxon>Durusdinium</taxon>
    </lineage>
</organism>
<proteinExistence type="predicted"/>
<feature type="compositionally biased region" description="Basic and acidic residues" evidence="1">
    <location>
        <begin position="67"/>
        <end position="81"/>
    </location>
</feature>
<protein>
    <submittedName>
        <fullName evidence="2">Uncharacterized protein</fullName>
    </submittedName>
</protein>
<sequence length="311" mass="34573">MDVDVVAAAEKLMAPDGEKGFVAVSAEGPAQAALGQVVKTQAALAPTDEQLVKEDLDESIGNSLHPRQLDHEFSTVDEKLLLQDLVEGEDLRREQLKMRSNEKAKAEEEREKKKQEKASKPKSAPKPRGRPRKALEDDGAEGSCPGGASKRQRRAPKKKEEQPEQQTENPDPVDDAVLAECFNAMRRFESAKYDRFSDTLHLHEFQSVKPVPYWDRNDVGLKVPIDASGKYGQREADISPRVSINPPPPPAPPPAIAPAPKPRPQQGQWLQCWLFIPESAGAQQPPRRAPRVVPPRRVAEAYEDVEEEEIE</sequence>
<evidence type="ECO:0000313" key="2">
    <source>
        <dbReference type="EMBL" id="CAK9032937.1"/>
    </source>
</evidence>